<protein>
    <recommendedName>
        <fullName evidence="7">Late embryogenesis abundant protein LEA-2 subgroup domain-containing protein</fullName>
    </recommendedName>
</protein>
<evidence type="ECO:0000256" key="5">
    <source>
        <dbReference type="SAM" id="MobiDB-lite"/>
    </source>
</evidence>
<dbReference type="PANTHER" id="PTHR31234:SF55">
    <property type="entry name" value="LATE EMBRYOGENESIS ABUNDANT (LEA) HYDROXYPROLINE-RICH GLYCOPROTEIN FAMILY"/>
    <property type="match status" value="1"/>
</dbReference>
<feature type="transmembrane region" description="Helical" evidence="6">
    <location>
        <begin position="61"/>
        <end position="83"/>
    </location>
</feature>
<keyword evidence="2 6" id="KW-0812">Transmembrane</keyword>
<feature type="domain" description="Late embryogenesis abundant protein LEA-2 subgroup" evidence="7">
    <location>
        <begin position="115"/>
        <end position="206"/>
    </location>
</feature>
<dbReference type="GO" id="GO:0098542">
    <property type="term" value="P:defense response to other organism"/>
    <property type="evidence" value="ECO:0007669"/>
    <property type="project" value="InterPro"/>
</dbReference>
<keyword evidence="9" id="KW-1185">Reference proteome</keyword>
<reference evidence="8 9" key="1">
    <citation type="submission" date="2024-01" db="EMBL/GenBank/DDBJ databases">
        <title>A telomere-to-telomere, gap-free genome of sweet tea (Lithocarpus litseifolius).</title>
        <authorList>
            <person name="Zhou J."/>
        </authorList>
    </citation>
    <scope>NUCLEOTIDE SEQUENCE [LARGE SCALE GENOMIC DNA]</scope>
    <source>
        <strain evidence="8">Zhou-2022a</strain>
        <tissue evidence="8">Leaf</tissue>
    </source>
</reference>
<comment type="subcellular location">
    <subcellularLocation>
        <location evidence="1">Membrane</location>
        <topology evidence="1">Single-pass membrane protein</topology>
    </subcellularLocation>
</comment>
<dbReference type="InterPro" id="IPR004864">
    <property type="entry name" value="LEA_2"/>
</dbReference>
<evidence type="ECO:0000313" key="9">
    <source>
        <dbReference type="Proteomes" id="UP001459277"/>
    </source>
</evidence>
<dbReference type="Pfam" id="PF03168">
    <property type="entry name" value="LEA_2"/>
    <property type="match status" value="1"/>
</dbReference>
<accession>A0AAW2CQ82</accession>
<dbReference type="GO" id="GO:0005886">
    <property type="term" value="C:plasma membrane"/>
    <property type="evidence" value="ECO:0007669"/>
    <property type="project" value="TreeGrafter"/>
</dbReference>
<proteinExistence type="predicted"/>
<feature type="region of interest" description="Disordered" evidence="5">
    <location>
        <begin position="226"/>
        <end position="248"/>
    </location>
</feature>
<sequence length="292" mass="32598">MHNPSRPTPVAGYPPANGYPPPQPGAAYPYNAPYYPNQPYAPPYNNQPYRASSSRALVRTFLMAMIVVFISMGVIIFVLWLVLRPRLPEFRVDSLSLTNFSASDTSVSGDWNARFSAYNPNKKLSIYYDTVAAMLYYKTDFIVDTRIPPFKQSKRNQTFVDASFAARDAYVDRRALGNINADRTRGTLSFSVKLQARAEFKTGGWRARNKIVSVLCQSLLVSISSSNTSASGSGKLVAPRDCQTSSSSHQGQITHMDLSFSHFHLAHANLLTAQRSKMEGFGFKSWVKQWVV</sequence>
<gene>
    <name evidence="8" type="ORF">SO802_019270</name>
</gene>
<dbReference type="InterPro" id="IPR044839">
    <property type="entry name" value="NDR1-like"/>
</dbReference>
<dbReference type="AlphaFoldDB" id="A0AAW2CQ82"/>
<evidence type="ECO:0000259" key="7">
    <source>
        <dbReference type="Pfam" id="PF03168"/>
    </source>
</evidence>
<dbReference type="Proteomes" id="UP001459277">
    <property type="component" value="Unassembled WGS sequence"/>
</dbReference>
<evidence type="ECO:0000313" key="8">
    <source>
        <dbReference type="EMBL" id="KAK9999667.1"/>
    </source>
</evidence>
<keyword evidence="4 6" id="KW-0472">Membrane</keyword>
<evidence type="ECO:0000256" key="1">
    <source>
        <dbReference type="ARBA" id="ARBA00004167"/>
    </source>
</evidence>
<evidence type="ECO:0000256" key="6">
    <source>
        <dbReference type="SAM" id="Phobius"/>
    </source>
</evidence>
<name>A0AAW2CQ82_9ROSI</name>
<evidence type="ECO:0000256" key="4">
    <source>
        <dbReference type="ARBA" id="ARBA00023136"/>
    </source>
</evidence>
<organism evidence="8 9">
    <name type="scientific">Lithocarpus litseifolius</name>
    <dbReference type="NCBI Taxonomy" id="425828"/>
    <lineage>
        <taxon>Eukaryota</taxon>
        <taxon>Viridiplantae</taxon>
        <taxon>Streptophyta</taxon>
        <taxon>Embryophyta</taxon>
        <taxon>Tracheophyta</taxon>
        <taxon>Spermatophyta</taxon>
        <taxon>Magnoliopsida</taxon>
        <taxon>eudicotyledons</taxon>
        <taxon>Gunneridae</taxon>
        <taxon>Pentapetalae</taxon>
        <taxon>rosids</taxon>
        <taxon>fabids</taxon>
        <taxon>Fagales</taxon>
        <taxon>Fagaceae</taxon>
        <taxon>Lithocarpus</taxon>
    </lineage>
</organism>
<evidence type="ECO:0000256" key="2">
    <source>
        <dbReference type="ARBA" id="ARBA00022692"/>
    </source>
</evidence>
<evidence type="ECO:0000256" key="3">
    <source>
        <dbReference type="ARBA" id="ARBA00022989"/>
    </source>
</evidence>
<comment type="caution">
    <text evidence="8">The sequence shown here is derived from an EMBL/GenBank/DDBJ whole genome shotgun (WGS) entry which is preliminary data.</text>
</comment>
<keyword evidence="3 6" id="KW-1133">Transmembrane helix</keyword>
<dbReference type="EMBL" id="JAZDWU010000006">
    <property type="protein sequence ID" value="KAK9999667.1"/>
    <property type="molecule type" value="Genomic_DNA"/>
</dbReference>
<dbReference type="PANTHER" id="PTHR31234">
    <property type="entry name" value="LATE EMBRYOGENESIS ABUNDANT (LEA) HYDROXYPROLINE-RICH GLYCOPROTEIN FAMILY"/>
    <property type="match status" value="1"/>
</dbReference>